<dbReference type="OrthoDB" id="108137at2759"/>
<reference evidence="2" key="1">
    <citation type="submission" date="2017-03" db="EMBL/GenBank/DDBJ databases">
        <title>Phytopthora megakarya and P. palmivora, two closely related causual agents of cacao black pod achieved similar genome size and gene model numbers by different mechanisms.</title>
        <authorList>
            <person name="Ali S."/>
            <person name="Shao J."/>
            <person name="Larry D.J."/>
            <person name="Kronmiller B."/>
            <person name="Shen D."/>
            <person name="Strem M.D."/>
            <person name="Melnick R.L."/>
            <person name="Guiltinan M.J."/>
            <person name="Tyler B.M."/>
            <person name="Meinhardt L.W."/>
            <person name="Bailey B.A."/>
        </authorList>
    </citation>
    <scope>NUCLEOTIDE SEQUENCE [LARGE SCALE GENOMIC DNA]</scope>
    <source>
        <strain evidence="2">zdho120</strain>
    </source>
</reference>
<evidence type="ECO:0000313" key="1">
    <source>
        <dbReference type="EMBL" id="OWZ16145.1"/>
    </source>
</evidence>
<dbReference type="AlphaFoldDB" id="A0A225WEV1"/>
<dbReference type="EMBL" id="NBNE01000988">
    <property type="protein sequence ID" value="OWZ16145.1"/>
    <property type="molecule type" value="Genomic_DNA"/>
</dbReference>
<comment type="caution">
    <text evidence="1">The sequence shown here is derived from an EMBL/GenBank/DDBJ whole genome shotgun (WGS) entry which is preliminary data.</text>
</comment>
<accession>A0A225WEV1</accession>
<gene>
    <name evidence="1" type="ORF">PHMEG_00010104</name>
</gene>
<proteinExistence type="predicted"/>
<sequence>MGNTWSSSSFFSSSPSTPQLHIKDVLALCEDGDILLAREKLADSMLRVGVEFVVARDIQRMQRGQFPVQRVTSLPPTGPHYCACLRCKSSELLLRYEGALYVVSVGANGLQFIPFEERVVAKLPHTHDRYAIRRLRHDVRSDALSSELRELAIQIASIAPVSWHTLLLATGVKKSSRSPRQQSDREPALDALKELPSLVRRMLKRMLVVDTASLPSDKQHSTAVALGVVLETLDGAEISTRLSAAFAAAVYEHIRLLDPIDRSDPLLPTAFWSRNTDLDLNPATALSLEFTLVRPSEAIK</sequence>
<dbReference type="Proteomes" id="UP000198211">
    <property type="component" value="Unassembled WGS sequence"/>
</dbReference>
<keyword evidence="2" id="KW-1185">Reference proteome</keyword>
<evidence type="ECO:0000313" key="2">
    <source>
        <dbReference type="Proteomes" id="UP000198211"/>
    </source>
</evidence>
<protein>
    <submittedName>
        <fullName evidence="1">Uncharacterized protein</fullName>
    </submittedName>
</protein>
<name>A0A225WEV1_9STRA</name>
<organism evidence="1 2">
    <name type="scientific">Phytophthora megakarya</name>
    <dbReference type="NCBI Taxonomy" id="4795"/>
    <lineage>
        <taxon>Eukaryota</taxon>
        <taxon>Sar</taxon>
        <taxon>Stramenopiles</taxon>
        <taxon>Oomycota</taxon>
        <taxon>Peronosporomycetes</taxon>
        <taxon>Peronosporales</taxon>
        <taxon>Peronosporaceae</taxon>
        <taxon>Phytophthora</taxon>
    </lineage>
</organism>